<name>A0A383AJE5_9ZZZZ</name>
<dbReference type="InterPro" id="IPR002491">
    <property type="entry name" value="ABC_transptr_periplasmic_BD"/>
</dbReference>
<dbReference type="EMBL" id="UINC01192502">
    <property type="protein sequence ID" value="SVE07680.1"/>
    <property type="molecule type" value="Genomic_DNA"/>
</dbReference>
<gene>
    <name evidence="2" type="ORF">METZ01_LOCUS460534</name>
</gene>
<dbReference type="Gene3D" id="3.40.50.1980">
    <property type="entry name" value="Nitrogenase molybdenum iron protein domain"/>
    <property type="match status" value="1"/>
</dbReference>
<dbReference type="PROSITE" id="PS51257">
    <property type="entry name" value="PROKAR_LIPOPROTEIN"/>
    <property type="match status" value="1"/>
</dbReference>
<dbReference type="SUPFAM" id="SSF53807">
    <property type="entry name" value="Helical backbone' metal receptor"/>
    <property type="match status" value="1"/>
</dbReference>
<evidence type="ECO:0000313" key="2">
    <source>
        <dbReference type="EMBL" id="SVE07680.1"/>
    </source>
</evidence>
<protein>
    <recommendedName>
        <fullName evidence="1">Fe/B12 periplasmic-binding domain-containing protein</fullName>
    </recommendedName>
</protein>
<accession>A0A383AJE5</accession>
<dbReference type="PROSITE" id="PS50983">
    <property type="entry name" value="FE_B12_PBP"/>
    <property type="match status" value="1"/>
</dbReference>
<organism evidence="2">
    <name type="scientific">marine metagenome</name>
    <dbReference type="NCBI Taxonomy" id="408172"/>
    <lineage>
        <taxon>unclassified sequences</taxon>
        <taxon>metagenomes</taxon>
        <taxon>ecological metagenomes</taxon>
    </lineage>
</organism>
<evidence type="ECO:0000259" key="1">
    <source>
        <dbReference type="PROSITE" id="PS50983"/>
    </source>
</evidence>
<dbReference type="AlphaFoldDB" id="A0A383AJE5"/>
<sequence length="121" mass="13214">MVPKTRTIALICGLLLTACLALSAEKPNRVVSINVCTDQLLVMLVERKRIASLSHLATDPHTSWIVEEAQDLHLNHGIAEEIIALTPDLIVTAAFSFRPTVATLRQLGYTVVEIQLASSLE</sequence>
<feature type="domain" description="Fe/B12 periplasmic-binding" evidence="1">
    <location>
        <begin position="29"/>
        <end position="121"/>
    </location>
</feature>
<proteinExistence type="predicted"/>
<reference evidence="2" key="1">
    <citation type="submission" date="2018-05" db="EMBL/GenBank/DDBJ databases">
        <authorList>
            <person name="Lanie J.A."/>
            <person name="Ng W.-L."/>
            <person name="Kazmierczak K.M."/>
            <person name="Andrzejewski T.M."/>
            <person name="Davidsen T.M."/>
            <person name="Wayne K.J."/>
            <person name="Tettelin H."/>
            <person name="Glass J.I."/>
            <person name="Rusch D."/>
            <person name="Podicherti R."/>
            <person name="Tsui H.-C.T."/>
            <person name="Winkler M.E."/>
        </authorList>
    </citation>
    <scope>NUCLEOTIDE SEQUENCE</scope>
</reference>
<feature type="non-terminal residue" evidence="2">
    <location>
        <position position="121"/>
    </location>
</feature>